<organism evidence="5">
    <name type="scientific">candidate division WOR-3 bacterium</name>
    <dbReference type="NCBI Taxonomy" id="2052148"/>
    <lineage>
        <taxon>Bacteria</taxon>
        <taxon>Bacteria division WOR-3</taxon>
    </lineage>
</organism>
<accession>A0A7V4FDF2</accession>
<dbReference type="InterPro" id="IPR018060">
    <property type="entry name" value="HTH_AraC"/>
</dbReference>
<dbReference type="SMART" id="SM00342">
    <property type="entry name" value="HTH_ARAC"/>
    <property type="match status" value="1"/>
</dbReference>
<keyword evidence="3" id="KW-0804">Transcription</keyword>
<protein>
    <submittedName>
        <fullName evidence="5">AraC family transcriptional regulator</fullName>
    </submittedName>
</protein>
<reference evidence="5" key="1">
    <citation type="journal article" date="2020" name="mSystems">
        <title>Genome- and Community-Level Interaction Insights into Carbon Utilization and Element Cycling Functions of Hydrothermarchaeota in Hydrothermal Sediment.</title>
        <authorList>
            <person name="Zhou Z."/>
            <person name="Liu Y."/>
            <person name="Xu W."/>
            <person name="Pan J."/>
            <person name="Luo Z.H."/>
            <person name="Li M."/>
        </authorList>
    </citation>
    <scope>NUCLEOTIDE SEQUENCE [LARGE SCALE GENOMIC DNA]</scope>
    <source>
        <strain evidence="5">SpSt-655</strain>
    </source>
</reference>
<proteinExistence type="predicted"/>
<dbReference type="SUPFAM" id="SSF46689">
    <property type="entry name" value="Homeodomain-like"/>
    <property type="match status" value="1"/>
</dbReference>
<evidence type="ECO:0000256" key="3">
    <source>
        <dbReference type="ARBA" id="ARBA00023163"/>
    </source>
</evidence>
<dbReference type="GO" id="GO:0003700">
    <property type="term" value="F:DNA-binding transcription factor activity"/>
    <property type="evidence" value="ECO:0007669"/>
    <property type="project" value="InterPro"/>
</dbReference>
<dbReference type="InterPro" id="IPR009057">
    <property type="entry name" value="Homeodomain-like_sf"/>
</dbReference>
<name>A0A7V4FDF2_UNCW3</name>
<dbReference type="PANTHER" id="PTHR43280">
    <property type="entry name" value="ARAC-FAMILY TRANSCRIPTIONAL REGULATOR"/>
    <property type="match status" value="1"/>
</dbReference>
<dbReference type="Gene3D" id="1.10.10.60">
    <property type="entry name" value="Homeodomain-like"/>
    <property type="match status" value="1"/>
</dbReference>
<dbReference type="EMBL" id="DTBX01000078">
    <property type="protein sequence ID" value="HGQ55236.1"/>
    <property type="molecule type" value="Genomic_DNA"/>
</dbReference>
<evidence type="ECO:0000259" key="4">
    <source>
        <dbReference type="PROSITE" id="PS01124"/>
    </source>
</evidence>
<keyword evidence="2" id="KW-0238">DNA-binding</keyword>
<feature type="domain" description="HTH araC/xylS-type" evidence="4">
    <location>
        <begin position="43"/>
        <end position="102"/>
    </location>
</feature>
<gene>
    <name evidence="5" type="ORF">ENU28_02070</name>
</gene>
<dbReference type="AlphaFoldDB" id="A0A7V4FDF2"/>
<dbReference type="Pfam" id="PF12833">
    <property type="entry name" value="HTH_18"/>
    <property type="match status" value="1"/>
</dbReference>
<keyword evidence="1" id="KW-0805">Transcription regulation</keyword>
<sequence length="135" mass="16478">MNEDRVPKILIQFFKKFPDITVKKIAKNNNSSLSSFYHKWPFNLTPKKFLMIIRLAKALKLLSYDHRKVRDVADELKFCDHFYFCKWFKKLTGLTPKKFQIKYGSYFRRKLFQKIKLKNFDIKNIFWILKTLEND</sequence>
<evidence type="ECO:0000256" key="1">
    <source>
        <dbReference type="ARBA" id="ARBA00023015"/>
    </source>
</evidence>
<dbReference type="PROSITE" id="PS01124">
    <property type="entry name" value="HTH_ARAC_FAMILY_2"/>
    <property type="match status" value="1"/>
</dbReference>
<evidence type="ECO:0000256" key="2">
    <source>
        <dbReference type="ARBA" id="ARBA00023125"/>
    </source>
</evidence>
<dbReference type="GO" id="GO:0043565">
    <property type="term" value="F:sequence-specific DNA binding"/>
    <property type="evidence" value="ECO:0007669"/>
    <property type="project" value="InterPro"/>
</dbReference>
<dbReference type="PANTHER" id="PTHR43280:SF10">
    <property type="entry name" value="REGULATORY PROTEIN POCR"/>
    <property type="match status" value="1"/>
</dbReference>
<comment type="caution">
    <text evidence="5">The sequence shown here is derived from an EMBL/GenBank/DDBJ whole genome shotgun (WGS) entry which is preliminary data.</text>
</comment>
<evidence type="ECO:0000313" key="5">
    <source>
        <dbReference type="EMBL" id="HGQ55236.1"/>
    </source>
</evidence>